<dbReference type="AlphaFoldDB" id="A0A381TVL6"/>
<accession>A0A381TVL6</accession>
<gene>
    <name evidence="1" type="ORF">METZ01_LOCUS71861</name>
</gene>
<dbReference type="EMBL" id="UINC01005092">
    <property type="protein sequence ID" value="SVA19007.1"/>
    <property type="molecule type" value="Genomic_DNA"/>
</dbReference>
<proteinExistence type="predicted"/>
<evidence type="ECO:0000313" key="1">
    <source>
        <dbReference type="EMBL" id="SVA19007.1"/>
    </source>
</evidence>
<protein>
    <submittedName>
        <fullName evidence="1">Uncharacterized protein</fullName>
    </submittedName>
</protein>
<reference evidence="1" key="1">
    <citation type="submission" date="2018-05" db="EMBL/GenBank/DDBJ databases">
        <authorList>
            <person name="Lanie J.A."/>
            <person name="Ng W.-L."/>
            <person name="Kazmierczak K.M."/>
            <person name="Andrzejewski T.M."/>
            <person name="Davidsen T.M."/>
            <person name="Wayne K.J."/>
            <person name="Tettelin H."/>
            <person name="Glass J.I."/>
            <person name="Rusch D."/>
            <person name="Podicherti R."/>
            <person name="Tsui H.-C.T."/>
            <person name="Winkler M.E."/>
        </authorList>
    </citation>
    <scope>NUCLEOTIDE SEQUENCE</scope>
</reference>
<sequence length="40" mass="4172">VSASHGNYLGCNRRIHHVEGYLAAGPHSPVEVLKGGESDG</sequence>
<feature type="non-terminal residue" evidence="1">
    <location>
        <position position="1"/>
    </location>
</feature>
<name>A0A381TVL6_9ZZZZ</name>
<organism evidence="1">
    <name type="scientific">marine metagenome</name>
    <dbReference type="NCBI Taxonomy" id="408172"/>
    <lineage>
        <taxon>unclassified sequences</taxon>
        <taxon>metagenomes</taxon>
        <taxon>ecological metagenomes</taxon>
    </lineage>
</organism>